<name>A0A0F9MH97_9ZZZZ</name>
<dbReference type="AlphaFoldDB" id="A0A0F9MH97"/>
<comment type="caution">
    <text evidence="2">The sequence shown here is derived from an EMBL/GenBank/DDBJ whole genome shotgun (WGS) entry which is preliminary data.</text>
</comment>
<gene>
    <name evidence="2" type="ORF">LCGC14_1460450</name>
</gene>
<proteinExistence type="predicted"/>
<keyword evidence="1" id="KW-1133">Transmembrane helix</keyword>
<feature type="transmembrane region" description="Helical" evidence="1">
    <location>
        <begin position="7"/>
        <end position="28"/>
    </location>
</feature>
<sequence length="82" mass="9198">MKKWTPLIIAIIMVVIFIITAFVVPPLLDWDAPSFLSWPDFLEYIKTAEGLIIAIVSQGIPVICVTIGAIFLLIFVIKLIRD</sequence>
<organism evidence="2">
    <name type="scientific">marine sediment metagenome</name>
    <dbReference type="NCBI Taxonomy" id="412755"/>
    <lineage>
        <taxon>unclassified sequences</taxon>
        <taxon>metagenomes</taxon>
        <taxon>ecological metagenomes</taxon>
    </lineage>
</organism>
<dbReference type="EMBL" id="LAZR01010160">
    <property type="protein sequence ID" value="KKM68477.1"/>
    <property type="molecule type" value="Genomic_DNA"/>
</dbReference>
<evidence type="ECO:0000313" key="2">
    <source>
        <dbReference type="EMBL" id="KKM68477.1"/>
    </source>
</evidence>
<accession>A0A0F9MH97</accession>
<feature type="transmembrane region" description="Helical" evidence="1">
    <location>
        <begin position="48"/>
        <end position="77"/>
    </location>
</feature>
<evidence type="ECO:0000256" key="1">
    <source>
        <dbReference type="SAM" id="Phobius"/>
    </source>
</evidence>
<keyword evidence="1" id="KW-0812">Transmembrane</keyword>
<keyword evidence="1" id="KW-0472">Membrane</keyword>
<protein>
    <submittedName>
        <fullName evidence="2">Uncharacterized protein</fullName>
    </submittedName>
</protein>
<reference evidence="2" key="1">
    <citation type="journal article" date="2015" name="Nature">
        <title>Complex archaea that bridge the gap between prokaryotes and eukaryotes.</title>
        <authorList>
            <person name="Spang A."/>
            <person name="Saw J.H."/>
            <person name="Jorgensen S.L."/>
            <person name="Zaremba-Niedzwiedzka K."/>
            <person name="Martijn J."/>
            <person name="Lind A.E."/>
            <person name="van Eijk R."/>
            <person name="Schleper C."/>
            <person name="Guy L."/>
            <person name="Ettema T.J."/>
        </authorList>
    </citation>
    <scope>NUCLEOTIDE SEQUENCE</scope>
</reference>